<dbReference type="AlphaFoldDB" id="A0A0J9XGR5"/>
<sequence>MRSFIKSHRRTSSDEADADTGVDLSLRSRLKNPITFIKQRRRASCEDDEYVPSAAEYKEAGSIFGTRTHDWGSPRSPHEPPLLPATLEAALQAGAAKHDAEQPETYLPDVEPQQVVENGEEESNINKSTAEEDILELEHKIDELIRETHDGLTLEALPQLSDDDIASKGEQDINSNSSRSLSSTSSGSGHSAFSFEEDKQIGRNSSVNYHTAPADAATSVPAATGQYANGPNGATGELSALAPQFQDEYYDDFDEIYQRNDGHLLGVSQFAPVNDSGTLPQHYSSSSAYLNLNTPNTINTTFDDYSGGYTSSRFREEDDDDQFYDSLLDEVNAVPDEDVDDVPPPLQRNGSRSSFNSVYMPSAPSSYYSPASRRQMLRKAKSYSFEGSRSQLAAASNSVSVQRRQTSVIKSDTTTTTLFGKLPQEMAPPPPLFLNTQSSSSFLSKKLSDASSLSNLTTLSTGNTSFIEGLDYYDNEAENDDPSNFELSYPSKLNTALTPISERSYDSDYSHSPV</sequence>
<feature type="region of interest" description="Disordered" evidence="1">
    <location>
        <begin position="335"/>
        <end position="357"/>
    </location>
</feature>
<feature type="region of interest" description="Disordered" evidence="1">
    <location>
        <begin position="1"/>
        <end position="25"/>
    </location>
</feature>
<name>A0A0J9XGR5_GEOCN</name>
<feature type="region of interest" description="Disordered" evidence="1">
    <location>
        <begin position="166"/>
        <end position="193"/>
    </location>
</feature>
<evidence type="ECO:0000313" key="3">
    <source>
        <dbReference type="Proteomes" id="UP000242525"/>
    </source>
</evidence>
<dbReference type="EMBL" id="CCBN010000015">
    <property type="protein sequence ID" value="CDO56524.1"/>
    <property type="molecule type" value="Genomic_DNA"/>
</dbReference>
<reference evidence="2" key="1">
    <citation type="submission" date="2014-03" db="EMBL/GenBank/DDBJ databases">
        <authorList>
            <person name="Casaregola S."/>
        </authorList>
    </citation>
    <scope>NUCLEOTIDE SEQUENCE [LARGE SCALE GENOMIC DNA]</scope>
    <source>
        <strain evidence="2">CLIB 918</strain>
    </source>
</reference>
<feature type="compositionally biased region" description="Low complexity" evidence="1">
    <location>
        <begin position="175"/>
        <end position="193"/>
    </location>
</feature>
<feature type="compositionally biased region" description="Basic residues" evidence="1">
    <location>
        <begin position="1"/>
        <end position="10"/>
    </location>
</feature>
<accession>A0A0J9XGR5</accession>
<feature type="region of interest" description="Disordered" evidence="1">
    <location>
        <begin position="92"/>
        <end position="111"/>
    </location>
</feature>
<proteinExistence type="predicted"/>
<evidence type="ECO:0000313" key="2">
    <source>
        <dbReference type="EMBL" id="CDO56524.1"/>
    </source>
</evidence>
<evidence type="ECO:0000256" key="1">
    <source>
        <dbReference type="SAM" id="MobiDB-lite"/>
    </source>
</evidence>
<feature type="compositionally biased region" description="Polar residues" evidence="1">
    <location>
        <begin position="348"/>
        <end position="357"/>
    </location>
</feature>
<keyword evidence="3" id="KW-1185">Reference proteome</keyword>
<dbReference type="Proteomes" id="UP000242525">
    <property type="component" value="Unassembled WGS sequence"/>
</dbReference>
<gene>
    <name evidence="2" type="ORF">BN980_GECA15s02463g</name>
</gene>
<dbReference type="OrthoDB" id="10636770at2759"/>
<protein>
    <submittedName>
        <fullName evidence="2">Uncharacterized protein</fullName>
    </submittedName>
</protein>
<comment type="caution">
    <text evidence="2">The sequence shown here is derived from an EMBL/GenBank/DDBJ whole genome shotgun (WGS) entry which is preliminary data.</text>
</comment>
<organism evidence="2 3">
    <name type="scientific">Geotrichum candidum</name>
    <name type="common">Oospora lactis</name>
    <name type="synonym">Dipodascus geotrichum</name>
    <dbReference type="NCBI Taxonomy" id="1173061"/>
    <lineage>
        <taxon>Eukaryota</taxon>
        <taxon>Fungi</taxon>
        <taxon>Dikarya</taxon>
        <taxon>Ascomycota</taxon>
        <taxon>Saccharomycotina</taxon>
        <taxon>Dipodascomycetes</taxon>
        <taxon>Dipodascales</taxon>
        <taxon>Dipodascaceae</taxon>
        <taxon>Geotrichum</taxon>
    </lineage>
</organism>